<dbReference type="InterPro" id="IPR036034">
    <property type="entry name" value="PDZ_sf"/>
</dbReference>
<organism evidence="6 7">
    <name type="scientific">Periweissella beninensis</name>
    <dbReference type="NCBI Taxonomy" id="504936"/>
    <lineage>
        <taxon>Bacteria</taxon>
        <taxon>Bacillati</taxon>
        <taxon>Bacillota</taxon>
        <taxon>Bacilli</taxon>
        <taxon>Lactobacillales</taxon>
        <taxon>Lactobacillaceae</taxon>
        <taxon>Periweissella</taxon>
    </lineage>
</organism>
<evidence type="ECO:0000313" key="7">
    <source>
        <dbReference type="Proteomes" id="UP001057481"/>
    </source>
</evidence>
<dbReference type="Gene3D" id="2.40.10.10">
    <property type="entry name" value="Trypsin-like serine proteases"/>
    <property type="match status" value="2"/>
</dbReference>
<dbReference type="InterPro" id="IPR051201">
    <property type="entry name" value="Chloro_Bact_Ser_Proteases"/>
</dbReference>
<dbReference type="RefSeq" id="WP_205142786.1">
    <property type="nucleotide sequence ID" value="NZ_JAFBDN010000001.1"/>
</dbReference>
<dbReference type="PANTHER" id="PTHR43343:SF3">
    <property type="entry name" value="PROTEASE DO-LIKE 8, CHLOROPLASTIC"/>
    <property type="match status" value="1"/>
</dbReference>
<proteinExistence type="inferred from homology"/>
<dbReference type="Pfam" id="PF13365">
    <property type="entry name" value="Trypsin_2"/>
    <property type="match status" value="1"/>
</dbReference>
<dbReference type="InterPro" id="IPR001940">
    <property type="entry name" value="Peptidase_S1C"/>
</dbReference>
<dbReference type="EMBL" id="JAGMVS010000062">
    <property type="protein sequence ID" value="MCM2437354.1"/>
    <property type="molecule type" value="Genomic_DNA"/>
</dbReference>
<evidence type="ECO:0000256" key="3">
    <source>
        <dbReference type="ARBA" id="ARBA00022801"/>
    </source>
</evidence>
<dbReference type="InterPro" id="IPR009003">
    <property type="entry name" value="Peptidase_S1_PA"/>
</dbReference>
<evidence type="ECO:0000313" key="6">
    <source>
        <dbReference type="EMBL" id="MCM2437354.1"/>
    </source>
</evidence>
<name>A0ABT0VHN6_9LACO</name>
<comment type="similarity">
    <text evidence="1">Belongs to the peptidase S1C family.</text>
</comment>
<feature type="domain" description="PDZ" evidence="5">
    <location>
        <begin position="308"/>
        <end position="396"/>
    </location>
</feature>
<dbReference type="SUPFAM" id="SSF50494">
    <property type="entry name" value="Trypsin-like serine proteases"/>
    <property type="match status" value="1"/>
</dbReference>
<dbReference type="SUPFAM" id="SSF50156">
    <property type="entry name" value="PDZ domain-like"/>
    <property type="match status" value="1"/>
</dbReference>
<dbReference type="InterPro" id="IPR001478">
    <property type="entry name" value="PDZ"/>
</dbReference>
<dbReference type="InterPro" id="IPR043504">
    <property type="entry name" value="Peptidase_S1_PA_chymotrypsin"/>
</dbReference>
<evidence type="ECO:0000256" key="2">
    <source>
        <dbReference type="ARBA" id="ARBA00022670"/>
    </source>
</evidence>
<evidence type="ECO:0000259" key="5">
    <source>
        <dbReference type="SMART" id="SM00228"/>
    </source>
</evidence>
<dbReference type="Pfam" id="PF13180">
    <property type="entry name" value="PDZ_2"/>
    <property type="match status" value="1"/>
</dbReference>
<evidence type="ECO:0000256" key="4">
    <source>
        <dbReference type="ARBA" id="ARBA00022825"/>
    </source>
</evidence>
<dbReference type="SMART" id="SM00228">
    <property type="entry name" value="PDZ"/>
    <property type="match status" value="1"/>
</dbReference>
<accession>A0ABT0VHN6</accession>
<dbReference type="PRINTS" id="PR00834">
    <property type="entry name" value="PROTEASES2C"/>
</dbReference>
<sequence length="417" mass="43181">MENDNQKSRVKSGTTKVVVMSLVAGMLGGGIVISGDNAYEAWQQNHISSSSKTTTGNVKVQTTKAESNSATKAFNSVSGAVVSVINLQKSSTNSTLNSIFGSSSSSSSSKKSTLETASEGSGVIFKKSNGIAYIVTNNHVVSGSNALQVIMSDGTKLTAKLVGTDETTDLAVLKINASKVTQIASFGNSNDINVGQTVLAIGSPLGSQYATSVTQGIISAKKRTVAATNDDGVQTGNATVIQTDAAINPGNSGGPLINLSGQVIGINSMKLASDSNGTSVEGMGFSIPSNEVVSIINQIISSGSVKRPALGVTLIDLSNITSSDQKSVLKLPTSITKGVVIMQTLKQSPAKTAGIKKYDVIVAMDGKKVTSQATLREILFSHKIGDSVKVKYYRGSTLKTTTIKLTLDTTTLNKETK</sequence>
<keyword evidence="7" id="KW-1185">Reference proteome</keyword>
<dbReference type="Proteomes" id="UP001057481">
    <property type="component" value="Unassembled WGS sequence"/>
</dbReference>
<gene>
    <name evidence="6" type="ORF">KAK10_05465</name>
</gene>
<keyword evidence="4" id="KW-0720">Serine protease</keyword>
<comment type="caution">
    <text evidence="6">The sequence shown here is derived from an EMBL/GenBank/DDBJ whole genome shotgun (WGS) entry which is preliminary data.</text>
</comment>
<dbReference type="PANTHER" id="PTHR43343">
    <property type="entry name" value="PEPTIDASE S12"/>
    <property type="match status" value="1"/>
</dbReference>
<evidence type="ECO:0000256" key="1">
    <source>
        <dbReference type="ARBA" id="ARBA00010541"/>
    </source>
</evidence>
<reference evidence="6" key="1">
    <citation type="submission" date="2021-04" db="EMBL/GenBank/DDBJ databases">
        <title>Taxonomic assessment of Weissella genus.</title>
        <authorList>
            <person name="Fanelli F."/>
            <person name="Chieffi D."/>
            <person name="Dell'Aquila A."/>
            <person name="Gyu-Sung C."/>
            <person name="Franz C.M.A.P."/>
            <person name="Fusco V."/>
        </authorList>
    </citation>
    <scope>NUCLEOTIDE SEQUENCE</scope>
    <source>
        <strain evidence="6">LMG 25373</strain>
    </source>
</reference>
<keyword evidence="2" id="KW-0645">Protease</keyword>
<keyword evidence="3" id="KW-0378">Hydrolase</keyword>
<protein>
    <submittedName>
        <fullName evidence="6">Trypsin-like peptidase domain-containing protein</fullName>
    </submittedName>
</protein>
<dbReference type="CDD" id="cd06781">
    <property type="entry name" value="cpPDZ_BsHtra-like"/>
    <property type="match status" value="1"/>
</dbReference>
<dbReference type="Gene3D" id="2.30.42.10">
    <property type="match status" value="1"/>
</dbReference>